<dbReference type="AlphaFoldDB" id="A0A5J5H2R7"/>
<dbReference type="OrthoDB" id="1806521at2"/>
<evidence type="ECO:0000256" key="2">
    <source>
        <dbReference type="RuleBase" id="RU003616"/>
    </source>
</evidence>
<accession>A0A5J5H2R7</accession>
<gene>
    <name evidence="4" type="ORF">F4V44_24145</name>
</gene>
<dbReference type="PANTHER" id="PTHR11527">
    <property type="entry name" value="HEAT-SHOCK PROTEIN 20 FAMILY MEMBER"/>
    <property type="match status" value="1"/>
</dbReference>
<keyword evidence="5" id="KW-1185">Reference proteome</keyword>
<evidence type="ECO:0000313" key="4">
    <source>
        <dbReference type="EMBL" id="KAA9014208.1"/>
    </source>
</evidence>
<dbReference type="Pfam" id="PF00011">
    <property type="entry name" value="HSP20"/>
    <property type="match status" value="1"/>
</dbReference>
<dbReference type="Proteomes" id="UP000326671">
    <property type="component" value="Unassembled WGS sequence"/>
</dbReference>
<comment type="similarity">
    <text evidence="1 2">Belongs to the small heat shock protein (HSP20) family.</text>
</comment>
<proteinExistence type="inferred from homology"/>
<dbReference type="SUPFAM" id="SSF49764">
    <property type="entry name" value="HSP20-like chaperones"/>
    <property type="match status" value="1"/>
</dbReference>
<organism evidence="4 5">
    <name type="scientific">Niallia endozanthoxylica</name>
    <dbReference type="NCBI Taxonomy" id="2036016"/>
    <lineage>
        <taxon>Bacteria</taxon>
        <taxon>Bacillati</taxon>
        <taxon>Bacillota</taxon>
        <taxon>Bacilli</taxon>
        <taxon>Bacillales</taxon>
        <taxon>Bacillaceae</taxon>
        <taxon>Niallia</taxon>
    </lineage>
</organism>
<evidence type="ECO:0000259" key="3">
    <source>
        <dbReference type="PROSITE" id="PS01031"/>
    </source>
</evidence>
<reference evidence="4 5" key="1">
    <citation type="submission" date="2019-09" db="EMBL/GenBank/DDBJ databases">
        <title>Whole genome sequences of isolates from the Mars Exploration Rovers.</title>
        <authorList>
            <person name="Seuylemezian A."/>
            <person name="Vaishampayan P."/>
        </authorList>
    </citation>
    <scope>NUCLEOTIDE SEQUENCE [LARGE SCALE GENOMIC DNA]</scope>
    <source>
        <strain evidence="4 5">MER_TA_151</strain>
    </source>
</reference>
<dbReference type="PROSITE" id="PS01031">
    <property type="entry name" value="SHSP"/>
    <property type="match status" value="1"/>
</dbReference>
<dbReference type="InterPro" id="IPR031107">
    <property type="entry name" value="Small_HSP"/>
</dbReference>
<protein>
    <submittedName>
        <fullName evidence="4">Hsp20 family protein</fullName>
    </submittedName>
</protein>
<name>A0A5J5H2R7_9BACI</name>
<evidence type="ECO:0000313" key="5">
    <source>
        <dbReference type="Proteomes" id="UP000326671"/>
    </source>
</evidence>
<dbReference type="RefSeq" id="WP_150442566.1">
    <property type="nucleotide sequence ID" value="NZ_VYKL01000046.1"/>
</dbReference>
<feature type="domain" description="SHSP" evidence="3">
    <location>
        <begin position="43"/>
        <end position="152"/>
    </location>
</feature>
<dbReference type="EMBL" id="VYKL01000046">
    <property type="protein sequence ID" value="KAA9014208.1"/>
    <property type="molecule type" value="Genomic_DNA"/>
</dbReference>
<comment type="caution">
    <text evidence="4">The sequence shown here is derived from an EMBL/GenBank/DDBJ whole genome shotgun (WGS) entry which is preliminary data.</text>
</comment>
<sequence>MFERKKNDRNDRFGELMRPLNHFFNEKPVKGLLQQMDELFQKPFFFSSSFNVDVTETENEYRLTSELPGIKREQIDIDILDHYVTISVQSSESLTEEDENRVVVRRQQSMQRSSRTISFPQPIDEKTVKASYKDGVLQIIVPKQRGRKIHLE</sequence>
<dbReference type="InterPro" id="IPR002068">
    <property type="entry name" value="A-crystallin/Hsp20_dom"/>
</dbReference>
<dbReference type="InterPro" id="IPR008978">
    <property type="entry name" value="HSP20-like_chaperone"/>
</dbReference>
<evidence type="ECO:0000256" key="1">
    <source>
        <dbReference type="PROSITE-ProRule" id="PRU00285"/>
    </source>
</evidence>
<dbReference type="Gene3D" id="2.60.40.790">
    <property type="match status" value="1"/>
</dbReference>